<dbReference type="Proteomes" id="UP000054549">
    <property type="component" value="Unassembled WGS sequence"/>
</dbReference>
<gene>
    <name evidence="2" type="ORF">M378DRAFT_154805</name>
</gene>
<reference evidence="2 3" key="1">
    <citation type="submission" date="2014-04" db="EMBL/GenBank/DDBJ databases">
        <title>Evolutionary Origins and Diversification of the Mycorrhizal Mutualists.</title>
        <authorList>
            <consortium name="DOE Joint Genome Institute"/>
            <consortium name="Mycorrhizal Genomics Consortium"/>
            <person name="Kohler A."/>
            <person name="Kuo A."/>
            <person name="Nagy L.G."/>
            <person name="Floudas D."/>
            <person name="Copeland A."/>
            <person name="Barry K.W."/>
            <person name="Cichocki N."/>
            <person name="Veneault-Fourrey C."/>
            <person name="LaButti K."/>
            <person name="Lindquist E.A."/>
            <person name="Lipzen A."/>
            <person name="Lundell T."/>
            <person name="Morin E."/>
            <person name="Murat C."/>
            <person name="Riley R."/>
            <person name="Ohm R."/>
            <person name="Sun H."/>
            <person name="Tunlid A."/>
            <person name="Henrissat B."/>
            <person name="Grigoriev I.V."/>
            <person name="Hibbett D.S."/>
            <person name="Martin F."/>
        </authorList>
    </citation>
    <scope>NUCLEOTIDE SEQUENCE [LARGE SCALE GENOMIC DNA]</scope>
    <source>
        <strain evidence="2 3">Koide BX008</strain>
    </source>
</reference>
<evidence type="ECO:0000256" key="1">
    <source>
        <dbReference type="SAM" id="MobiDB-lite"/>
    </source>
</evidence>
<dbReference type="HOGENOM" id="CLU_3068115_0_0_1"/>
<dbReference type="EMBL" id="KN818222">
    <property type="protein sequence ID" value="KIL71272.1"/>
    <property type="molecule type" value="Genomic_DNA"/>
</dbReference>
<proteinExistence type="predicted"/>
<accession>A0A0C2XA58</accession>
<dbReference type="InParanoid" id="A0A0C2XA58"/>
<evidence type="ECO:0000313" key="3">
    <source>
        <dbReference type="Proteomes" id="UP000054549"/>
    </source>
</evidence>
<name>A0A0C2XA58_AMAMK</name>
<organism evidence="2 3">
    <name type="scientific">Amanita muscaria (strain Koide BX008)</name>
    <dbReference type="NCBI Taxonomy" id="946122"/>
    <lineage>
        <taxon>Eukaryota</taxon>
        <taxon>Fungi</taxon>
        <taxon>Dikarya</taxon>
        <taxon>Basidiomycota</taxon>
        <taxon>Agaricomycotina</taxon>
        <taxon>Agaricomycetes</taxon>
        <taxon>Agaricomycetidae</taxon>
        <taxon>Agaricales</taxon>
        <taxon>Pluteineae</taxon>
        <taxon>Amanitaceae</taxon>
        <taxon>Amanita</taxon>
    </lineage>
</organism>
<evidence type="ECO:0000313" key="2">
    <source>
        <dbReference type="EMBL" id="KIL71272.1"/>
    </source>
</evidence>
<sequence>MSKVSTYLDLPRPTTSTSSRDPLCLRYPDLSPSINLVESRSYILTYGVGRYPF</sequence>
<protein>
    <submittedName>
        <fullName evidence="2">Uncharacterized protein</fullName>
    </submittedName>
</protein>
<feature type="region of interest" description="Disordered" evidence="1">
    <location>
        <begin position="1"/>
        <end position="21"/>
    </location>
</feature>
<keyword evidence="3" id="KW-1185">Reference proteome</keyword>
<dbReference type="AlphaFoldDB" id="A0A0C2XA58"/>